<gene>
    <name evidence="1" type="ORF">Tco_0875567</name>
</gene>
<accession>A0ABQ5BSN2</accession>
<proteinExistence type="predicted"/>
<reference evidence="1" key="2">
    <citation type="submission" date="2022-01" db="EMBL/GenBank/DDBJ databases">
        <authorList>
            <person name="Yamashiro T."/>
            <person name="Shiraishi A."/>
            <person name="Satake H."/>
            <person name="Nakayama K."/>
        </authorList>
    </citation>
    <scope>NUCLEOTIDE SEQUENCE</scope>
</reference>
<evidence type="ECO:0000313" key="2">
    <source>
        <dbReference type="Proteomes" id="UP001151760"/>
    </source>
</evidence>
<comment type="caution">
    <text evidence="1">The sequence shown here is derived from an EMBL/GenBank/DDBJ whole genome shotgun (WGS) entry which is preliminary data.</text>
</comment>
<dbReference type="EMBL" id="BQNB010013509">
    <property type="protein sequence ID" value="GJT16861.1"/>
    <property type="molecule type" value="Genomic_DNA"/>
</dbReference>
<reference evidence="1" key="1">
    <citation type="journal article" date="2022" name="Int. J. Mol. Sci.">
        <title>Draft Genome of Tanacetum Coccineum: Genomic Comparison of Closely Related Tanacetum-Family Plants.</title>
        <authorList>
            <person name="Yamashiro T."/>
            <person name="Shiraishi A."/>
            <person name="Nakayama K."/>
            <person name="Satake H."/>
        </authorList>
    </citation>
    <scope>NUCLEOTIDE SEQUENCE</scope>
</reference>
<organism evidence="1 2">
    <name type="scientific">Tanacetum coccineum</name>
    <dbReference type="NCBI Taxonomy" id="301880"/>
    <lineage>
        <taxon>Eukaryota</taxon>
        <taxon>Viridiplantae</taxon>
        <taxon>Streptophyta</taxon>
        <taxon>Embryophyta</taxon>
        <taxon>Tracheophyta</taxon>
        <taxon>Spermatophyta</taxon>
        <taxon>Magnoliopsida</taxon>
        <taxon>eudicotyledons</taxon>
        <taxon>Gunneridae</taxon>
        <taxon>Pentapetalae</taxon>
        <taxon>asterids</taxon>
        <taxon>campanulids</taxon>
        <taxon>Asterales</taxon>
        <taxon>Asteraceae</taxon>
        <taxon>Asteroideae</taxon>
        <taxon>Anthemideae</taxon>
        <taxon>Anthemidinae</taxon>
        <taxon>Tanacetum</taxon>
    </lineage>
</organism>
<evidence type="ECO:0000313" key="1">
    <source>
        <dbReference type="EMBL" id="GJT16861.1"/>
    </source>
</evidence>
<keyword evidence="2" id="KW-1185">Reference proteome</keyword>
<name>A0ABQ5BSN2_9ASTR</name>
<sequence>MKLIVSFLYRSHSISSSPSFRIANPHADLVNGVLELRKFWYKLADGCQLHEETSYLVWTFWGGAWMIARTFSGSALIPSFVTTCPRNLPSSTPNEDVPFASLIEWIVEPTAPRLLISVLPIMMLYGERQFTIANFINTILFLLASHIVTQRSITPKGWYVSPKKPISGALHLLSLDQMLILRSLAVSSSPYHVYDFYVVPSLTPVPLVVPADILPDGTTSSRPQLLLSAFLTDSNRWCCGLYHRGSPSEF</sequence>
<protein>
    <submittedName>
        <fullName evidence="1">Uncharacterized protein</fullName>
    </submittedName>
</protein>
<dbReference type="Proteomes" id="UP001151760">
    <property type="component" value="Unassembled WGS sequence"/>
</dbReference>